<dbReference type="SUPFAM" id="SSF55383">
    <property type="entry name" value="Copper amine oxidase, domain N"/>
    <property type="match status" value="1"/>
</dbReference>
<dbReference type="Proteomes" id="UP000184536">
    <property type="component" value="Unassembled WGS sequence"/>
</dbReference>
<dbReference type="InterPro" id="IPR036582">
    <property type="entry name" value="Mao_N_sf"/>
</dbReference>
<evidence type="ECO:0000313" key="3">
    <source>
        <dbReference type="Proteomes" id="UP000184536"/>
    </source>
</evidence>
<dbReference type="EMBL" id="FQZV01000065">
    <property type="protein sequence ID" value="SHK03521.1"/>
    <property type="molecule type" value="Genomic_DNA"/>
</dbReference>
<sequence>MKSFKIGLQALIMSVLMISLISINGSALNDPSLSQKTIQLSLNGMPSDPLTALFFKDHIYVPIGFIAEQLGCKVDWNSRQQRLSISSSSAFKDFEEANPLGGERFVYGEILSVDLDNRQLNIEEHYDDQYVYVEPNLMVLSEAVIILQRKDKAMNLDFEDLKIGDVVGLVLNKEGKVRGIILSQ</sequence>
<evidence type="ECO:0000259" key="1">
    <source>
        <dbReference type="Pfam" id="PF07833"/>
    </source>
</evidence>
<organism evidence="2 3">
    <name type="scientific">Geosporobacter subterraneus DSM 17957</name>
    <dbReference type="NCBI Taxonomy" id="1121919"/>
    <lineage>
        <taxon>Bacteria</taxon>
        <taxon>Bacillati</taxon>
        <taxon>Bacillota</taxon>
        <taxon>Clostridia</taxon>
        <taxon>Peptostreptococcales</taxon>
        <taxon>Thermotaleaceae</taxon>
        <taxon>Geosporobacter</taxon>
    </lineage>
</organism>
<dbReference type="InterPro" id="IPR012854">
    <property type="entry name" value="Cu_amine_oxidase-like_N"/>
</dbReference>
<protein>
    <submittedName>
        <fullName evidence="2">Copper amine oxidase N-terminal domain-containing protein</fullName>
    </submittedName>
</protein>
<evidence type="ECO:0000313" key="2">
    <source>
        <dbReference type="EMBL" id="SHK03521.1"/>
    </source>
</evidence>
<dbReference type="AlphaFoldDB" id="A0A1M6P6C4"/>
<keyword evidence="3" id="KW-1185">Reference proteome</keyword>
<gene>
    <name evidence="2" type="ORF">SAMN02745975_03496</name>
</gene>
<accession>A0A1M6P6C4</accession>
<name>A0A1M6P6C4_9FIRM</name>
<dbReference type="RefSeq" id="WP_190014677.1">
    <property type="nucleotide sequence ID" value="NZ_FQZV01000065.1"/>
</dbReference>
<proteinExistence type="predicted"/>
<reference evidence="3" key="1">
    <citation type="submission" date="2016-11" db="EMBL/GenBank/DDBJ databases">
        <authorList>
            <person name="Varghese N."/>
            <person name="Submissions S."/>
        </authorList>
    </citation>
    <scope>NUCLEOTIDE SEQUENCE [LARGE SCALE GENOMIC DNA]</scope>
    <source>
        <strain evidence="3">DSM 17957</strain>
    </source>
</reference>
<dbReference type="STRING" id="1121919.SAMN02745975_03496"/>
<dbReference type="Pfam" id="PF07833">
    <property type="entry name" value="Cu_amine_oxidN1"/>
    <property type="match status" value="1"/>
</dbReference>
<feature type="domain" description="Copper amine oxidase-like N-terminal" evidence="1">
    <location>
        <begin position="55"/>
        <end position="84"/>
    </location>
</feature>